<evidence type="ECO:0000313" key="1">
    <source>
        <dbReference type="EMBL" id="SRX81366.1"/>
    </source>
</evidence>
<proteinExistence type="predicted"/>
<dbReference type="RefSeq" id="WP_083145684.1">
    <property type="nucleotide sequence ID" value="NZ_MVID01000025.1"/>
</dbReference>
<dbReference type="Proteomes" id="UP000252008">
    <property type="component" value="Unassembled WGS sequence"/>
</dbReference>
<gene>
    <name evidence="1" type="ORF">MPP7335_03116</name>
</gene>
<name>A0A375YJP7_MYCPF</name>
<organism evidence="1 2">
    <name type="scientific">Mycolicibacterium parafortuitum</name>
    <name type="common">Mycobacterium parafortuitum</name>
    <dbReference type="NCBI Taxonomy" id="39692"/>
    <lineage>
        <taxon>Bacteria</taxon>
        <taxon>Bacillati</taxon>
        <taxon>Actinomycetota</taxon>
        <taxon>Actinomycetes</taxon>
        <taxon>Mycobacteriales</taxon>
        <taxon>Mycobacteriaceae</taxon>
        <taxon>Mycolicibacterium</taxon>
    </lineage>
</organism>
<keyword evidence="2" id="KW-1185">Reference proteome</keyword>
<dbReference type="STRING" id="39692.BST38_22430"/>
<protein>
    <submittedName>
        <fullName evidence="1">Uncharacterized protein</fullName>
    </submittedName>
</protein>
<sequence length="131" mass="13788">MTLTTAQRAVFSALSDLLIPASATMPSATAAGVAEALIDRALGYRPDLAEDFVAAVQACEGREPEAALDDLAVRDPLRFKALTLLTAGAYAASPQVLAALDYVPPPVPVGDDTDTYIDLLADVVERGFRIR</sequence>
<dbReference type="AlphaFoldDB" id="A0A375YJP7"/>
<evidence type="ECO:0000313" key="2">
    <source>
        <dbReference type="Proteomes" id="UP000252008"/>
    </source>
</evidence>
<dbReference type="EMBL" id="UEGS01000001">
    <property type="protein sequence ID" value="SRX81366.1"/>
    <property type="molecule type" value="Genomic_DNA"/>
</dbReference>
<reference evidence="1 2" key="1">
    <citation type="submission" date="2018-05" db="EMBL/GenBank/DDBJ databases">
        <authorList>
            <consortium name="IHU Genomes"/>
        </authorList>
    </citation>
    <scope>NUCLEOTIDE SEQUENCE [LARGE SCALE GENOMIC DNA]</scope>
    <source>
        <strain evidence="1 2">P7335</strain>
    </source>
</reference>
<accession>A0A375YJP7</accession>